<feature type="transmembrane region" description="Helical" evidence="5">
    <location>
        <begin position="15"/>
        <end position="35"/>
    </location>
</feature>
<keyword evidence="3 5" id="KW-1133">Transmembrane helix</keyword>
<protein>
    <recommendedName>
        <fullName evidence="6">Receptor ligand binding region domain-containing protein</fullName>
    </recommendedName>
</protein>
<comment type="subcellular location">
    <subcellularLocation>
        <location evidence="1">Membrane</location>
    </subcellularLocation>
</comment>
<dbReference type="InterPro" id="IPR044440">
    <property type="entry name" value="GABAb_receptor_plant_PBP1"/>
</dbReference>
<dbReference type="PANTHER" id="PTHR34836:SF9">
    <property type="entry name" value="RECEPTOR LIGAND BINDING REGION DOMAIN-CONTAINING PROTEIN"/>
    <property type="match status" value="1"/>
</dbReference>
<evidence type="ECO:0000256" key="2">
    <source>
        <dbReference type="ARBA" id="ARBA00022692"/>
    </source>
</evidence>
<dbReference type="InterPro" id="IPR015683">
    <property type="entry name" value="Ionotropic_Glu_rcpt"/>
</dbReference>
<dbReference type="EMBL" id="OIVN01006291">
    <property type="protein sequence ID" value="SPD29864.1"/>
    <property type="molecule type" value="Genomic_DNA"/>
</dbReference>
<keyword evidence="2 5" id="KW-0812">Transmembrane</keyword>
<evidence type="ECO:0000259" key="6">
    <source>
        <dbReference type="Pfam" id="PF01094"/>
    </source>
</evidence>
<sequence>MPFQLKTVSAVPRSWFLFPVLLIFFLLIIVSYGAVEVNNINVRGVGLIIDVNTRIGKEEKIAMEIAAQNYNTTSKTHKLSLYIHNSLRVTSAAEEMIREKKVEVIIGMHTWQEAALVADIGGQAHVPKWFRTNQMHADIVHAYDWQRVVAIYEDEAFGGDSGKSALLSEALQNVGSEIEYSLVLPPFSSMSDPAEVVREQLVKLQKTQSRVFIILESSLAMVTHLFREAKKMGLAGRESAWIIPDGITGLLDSVNNSVVSSMEGALGIKTGDSGEGSSEYKDFHAQFRKIFRTEYPEEDNSDPGIFALRAYDSIKIVIQAIKRITSNTSSPEMLLHNMLSSNFSGLSGKIHFEGNQLSDTPILRIVNVVGKRYKEIDYWTPELGFSMNPSMEKNDATNTLAGPVIWPSNLKRTHPKGWEMPTHAKPLKIGVPGRTTFEKFVKVEYREKENNYSRFCIEIFLKAVGLLPYSVKKIKGEE</sequence>
<evidence type="ECO:0000256" key="1">
    <source>
        <dbReference type="ARBA" id="ARBA00004370"/>
    </source>
</evidence>
<dbReference type="GO" id="GO:0016020">
    <property type="term" value="C:membrane"/>
    <property type="evidence" value="ECO:0007669"/>
    <property type="project" value="UniProtKB-SubCell"/>
</dbReference>
<dbReference type="AlphaFoldDB" id="A0A2N9IZY5"/>
<feature type="domain" description="Receptor ligand binding region" evidence="6">
    <location>
        <begin position="136"/>
        <end position="370"/>
    </location>
</feature>
<evidence type="ECO:0000313" key="7">
    <source>
        <dbReference type="EMBL" id="SPD29864.1"/>
    </source>
</evidence>
<name>A0A2N9IZY5_FAGSY</name>
<dbReference type="PANTHER" id="PTHR34836">
    <property type="entry name" value="OS06G0188250 PROTEIN"/>
    <property type="match status" value="1"/>
</dbReference>
<proteinExistence type="predicted"/>
<accession>A0A2N9IZY5</accession>
<dbReference type="Gene3D" id="3.40.50.2300">
    <property type="match status" value="2"/>
</dbReference>
<dbReference type="InterPro" id="IPR028082">
    <property type="entry name" value="Peripla_BP_I"/>
</dbReference>
<dbReference type="SUPFAM" id="SSF53822">
    <property type="entry name" value="Periplasmic binding protein-like I"/>
    <property type="match status" value="1"/>
</dbReference>
<evidence type="ECO:0000256" key="5">
    <source>
        <dbReference type="SAM" id="Phobius"/>
    </source>
</evidence>
<evidence type="ECO:0000256" key="3">
    <source>
        <dbReference type="ARBA" id="ARBA00022989"/>
    </source>
</evidence>
<organism evidence="7">
    <name type="scientific">Fagus sylvatica</name>
    <name type="common">Beechnut</name>
    <dbReference type="NCBI Taxonomy" id="28930"/>
    <lineage>
        <taxon>Eukaryota</taxon>
        <taxon>Viridiplantae</taxon>
        <taxon>Streptophyta</taxon>
        <taxon>Embryophyta</taxon>
        <taxon>Tracheophyta</taxon>
        <taxon>Spermatophyta</taxon>
        <taxon>Magnoliopsida</taxon>
        <taxon>eudicotyledons</taxon>
        <taxon>Gunneridae</taxon>
        <taxon>Pentapetalae</taxon>
        <taxon>rosids</taxon>
        <taxon>fabids</taxon>
        <taxon>Fagales</taxon>
        <taxon>Fagaceae</taxon>
        <taxon>Fagus</taxon>
    </lineage>
</organism>
<dbReference type="FunFam" id="3.40.50.2300:FF:000188">
    <property type="entry name" value="Glutamate receptor"/>
    <property type="match status" value="1"/>
</dbReference>
<reference evidence="7" key="1">
    <citation type="submission" date="2018-02" db="EMBL/GenBank/DDBJ databases">
        <authorList>
            <person name="Cohen D.B."/>
            <person name="Kent A.D."/>
        </authorList>
    </citation>
    <scope>NUCLEOTIDE SEQUENCE</scope>
</reference>
<gene>
    <name evidence="7" type="ORF">FSB_LOCUS57746</name>
</gene>
<dbReference type="InterPro" id="IPR001828">
    <property type="entry name" value="ANF_lig-bd_rcpt"/>
</dbReference>
<keyword evidence="4 5" id="KW-0472">Membrane</keyword>
<dbReference type="CDD" id="cd19990">
    <property type="entry name" value="PBP1_GABAb_receptor_plant"/>
    <property type="match status" value="1"/>
</dbReference>
<evidence type="ECO:0000256" key="4">
    <source>
        <dbReference type="ARBA" id="ARBA00023136"/>
    </source>
</evidence>
<dbReference type="Pfam" id="PF01094">
    <property type="entry name" value="ANF_receptor"/>
    <property type="match status" value="1"/>
</dbReference>